<dbReference type="InterPro" id="IPR011006">
    <property type="entry name" value="CheY-like_superfamily"/>
</dbReference>
<dbReference type="AlphaFoldDB" id="A0A8J3I273"/>
<dbReference type="Gene3D" id="3.40.50.2300">
    <property type="match status" value="1"/>
</dbReference>
<protein>
    <recommendedName>
        <fullName evidence="3">Response regulatory domain-containing protein</fullName>
    </recommendedName>
</protein>
<dbReference type="PANTHER" id="PTHR44591:SF23">
    <property type="entry name" value="CHEY SUBFAMILY"/>
    <property type="match status" value="1"/>
</dbReference>
<dbReference type="RefSeq" id="WP_220193539.1">
    <property type="nucleotide sequence ID" value="NZ_BNJF01000001.1"/>
</dbReference>
<dbReference type="Pfam" id="PF00072">
    <property type="entry name" value="Response_reg"/>
    <property type="match status" value="1"/>
</dbReference>
<proteinExistence type="predicted"/>
<keyword evidence="5" id="KW-1185">Reference proteome</keyword>
<dbReference type="CDD" id="cd17546">
    <property type="entry name" value="REC_hyHK_CKI1_RcsC-like"/>
    <property type="match status" value="1"/>
</dbReference>
<evidence type="ECO:0000259" key="3">
    <source>
        <dbReference type="PROSITE" id="PS50110"/>
    </source>
</evidence>
<feature type="modified residue" description="4-aspartylphosphate" evidence="2">
    <location>
        <position position="58"/>
    </location>
</feature>
<accession>A0A8J3I273</accession>
<evidence type="ECO:0000256" key="2">
    <source>
        <dbReference type="PROSITE-ProRule" id="PRU00169"/>
    </source>
</evidence>
<dbReference type="EMBL" id="BNJF01000001">
    <property type="protein sequence ID" value="GHO44119.1"/>
    <property type="molecule type" value="Genomic_DNA"/>
</dbReference>
<dbReference type="InterPro" id="IPR001789">
    <property type="entry name" value="Sig_transdc_resp-reg_receiver"/>
</dbReference>
<dbReference type="SUPFAM" id="SSF52172">
    <property type="entry name" value="CheY-like"/>
    <property type="match status" value="1"/>
</dbReference>
<dbReference type="PROSITE" id="PS50110">
    <property type="entry name" value="RESPONSE_REGULATORY"/>
    <property type="match status" value="1"/>
</dbReference>
<evidence type="ECO:0000313" key="4">
    <source>
        <dbReference type="EMBL" id="GHO44119.1"/>
    </source>
</evidence>
<feature type="domain" description="Response regulatory" evidence="3">
    <location>
        <begin position="9"/>
        <end position="123"/>
    </location>
</feature>
<name>A0A8J3I273_9CHLR</name>
<dbReference type="InterPro" id="IPR050595">
    <property type="entry name" value="Bact_response_regulator"/>
</dbReference>
<dbReference type="SMART" id="SM00448">
    <property type="entry name" value="REC"/>
    <property type="match status" value="1"/>
</dbReference>
<evidence type="ECO:0000313" key="5">
    <source>
        <dbReference type="Proteomes" id="UP000612362"/>
    </source>
</evidence>
<dbReference type="GO" id="GO:0000160">
    <property type="term" value="P:phosphorelay signal transduction system"/>
    <property type="evidence" value="ECO:0007669"/>
    <property type="project" value="InterPro"/>
</dbReference>
<organism evidence="4 5">
    <name type="scientific">Ktedonospora formicarum</name>
    <dbReference type="NCBI Taxonomy" id="2778364"/>
    <lineage>
        <taxon>Bacteria</taxon>
        <taxon>Bacillati</taxon>
        <taxon>Chloroflexota</taxon>
        <taxon>Ktedonobacteria</taxon>
        <taxon>Ktedonobacterales</taxon>
        <taxon>Ktedonobacteraceae</taxon>
        <taxon>Ktedonospora</taxon>
    </lineage>
</organism>
<reference evidence="4" key="1">
    <citation type="submission" date="2020-10" db="EMBL/GenBank/DDBJ databases">
        <title>Taxonomic study of unclassified bacteria belonging to the class Ktedonobacteria.</title>
        <authorList>
            <person name="Yabe S."/>
            <person name="Wang C.M."/>
            <person name="Zheng Y."/>
            <person name="Sakai Y."/>
            <person name="Cavaletti L."/>
            <person name="Monciardini P."/>
            <person name="Donadio S."/>
        </authorList>
    </citation>
    <scope>NUCLEOTIDE SEQUENCE</scope>
    <source>
        <strain evidence="4">SOSP1-1</strain>
    </source>
</reference>
<sequence length="126" mass="14548">MQLHKQPQEILVVDDDPIIRDMMVDILSFENFPISIARNGREALEKMREGRGYLVFMDMLMPVMDGREVCRELLLEPDVRSRHVIVLMSALDNLVEVAPLNVDATMPKPFSVDDVLHVIEPYMLNR</sequence>
<keyword evidence="1 2" id="KW-0597">Phosphoprotein</keyword>
<comment type="caution">
    <text evidence="4">The sequence shown here is derived from an EMBL/GenBank/DDBJ whole genome shotgun (WGS) entry which is preliminary data.</text>
</comment>
<gene>
    <name evidence="4" type="ORF">KSX_22820</name>
</gene>
<dbReference type="PANTHER" id="PTHR44591">
    <property type="entry name" value="STRESS RESPONSE REGULATOR PROTEIN 1"/>
    <property type="match status" value="1"/>
</dbReference>
<dbReference type="Proteomes" id="UP000612362">
    <property type="component" value="Unassembled WGS sequence"/>
</dbReference>
<evidence type="ECO:0000256" key="1">
    <source>
        <dbReference type="ARBA" id="ARBA00022553"/>
    </source>
</evidence>